<name>A0A916J6N1_9PROT</name>
<dbReference type="AlphaFoldDB" id="A0A916J6N1"/>
<keyword evidence="4" id="KW-1185">Reference proteome</keyword>
<sequence length="392" mass="43455">MSFQLAVIRQRYTPYGGAERFVSLALTALADRGVTLSLYTRQWPEGESVFQPVICNPFYLGSLWRDWSFGRSVCKAIERDQPTLVQSHERISCCDIFRAGDGVHRVWLEQRRRHMSWWDKARIALNPAHHFRLAAERRLFASPRLKAVICISEMVKSEVLQHFRIAPEKLHVIYNAVDADRFSPALAIHRGEIRRRYGIPESAILFLLLGSGYDRKGVGPAIEAIARLPPHAHLLVVGKDKHASRYQAQAQRLGSNRIHFAGPQADPRPFYGAADVFVLPTLYDPLSNAVLEALACGLPVITSLKCGAGEIVAASSAGFLNDARDIKALSQNMIRLLDADTRMMCSINARRAAQVLTAKEMSGRLLALYDGLLNPDAGISNSTPGFISGQSA</sequence>
<feature type="domain" description="Glycosyltransferase subfamily 4-like N-terminal" evidence="2">
    <location>
        <begin position="15"/>
        <end position="181"/>
    </location>
</feature>
<feature type="domain" description="Glycosyl transferase family 1" evidence="1">
    <location>
        <begin position="191"/>
        <end position="351"/>
    </location>
</feature>
<dbReference type="InterPro" id="IPR001296">
    <property type="entry name" value="Glyco_trans_1"/>
</dbReference>
<dbReference type="InterPro" id="IPR028098">
    <property type="entry name" value="Glyco_trans_4-like_N"/>
</dbReference>
<dbReference type="RefSeq" id="WP_220636034.1">
    <property type="nucleotide sequence ID" value="NZ_CAJQUM010000001.1"/>
</dbReference>
<dbReference type="CDD" id="cd03801">
    <property type="entry name" value="GT4_PimA-like"/>
    <property type="match status" value="1"/>
</dbReference>
<protein>
    <submittedName>
        <fullName evidence="3">Uncharacterized protein</fullName>
    </submittedName>
</protein>
<reference evidence="3" key="1">
    <citation type="submission" date="2021-04" db="EMBL/GenBank/DDBJ databases">
        <authorList>
            <person name="Hornung B."/>
        </authorList>
    </citation>
    <scope>NUCLEOTIDE SEQUENCE</scope>
    <source>
        <strain evidence="3">G5G6</strain>
    </source>
</reference>
<organism evidence="3 4">
    <name type="scientific">Georgfuchsia toluolica</name>
    <dbReference type="NCBI Taxonomy" id="424218"/>
    <lineage>
        <taxon>Bacteria</taxon>
        <taxon>Pseudomonadati</taxon>
        <taxon>Pseudomonadota</taxon>
        <taxon>Betaproteobacteria</taxon>
        <taxon>Nitrosomonadales</taxon>
        <taxon>Sterolibacteriaceae</taxon>
        <taxon>Georgfuchsia</taxon>
    </lineage>
</organism>
<comment type="caution">
    <text evidence="3">The sequence shown here is derived from an EMBL/GenBank/DDBJ whole genome shotgun (WGS) entry which is preliminary data.</text>
</comment>
<dbReference type="GO" id="GO:0016757">
    <property type="term" value="F:glycosyltransferase activity"/>
    <property type="evidence" value="ECO:0007669"/>
    <property type="project" value="InterPro"/>
</dbReference>
<accession>A0A916J6N1</accession>
<gene>
    <name evidence="3" type="ORF">GTOL_12043</name>
</gene>
<dbReference type="Proteomes" id="UP000742786">
    <property type="component" value="Unassembled WGS sequence"/>
</dbReference>
<proteinExistence type="predicted"/>
<dbReference type="Gene3D" id="3.40.50.2000">
    <property type="entry name" value="Glycogen Phosphorylase B"/>
    <property type="match status" value="2"/>
</dbReference>
<dbReference type="Pfam" id="PF13439">
    <property type="entry name" value="Glyco_transf_4"/>
    <property type="match status" value="1"/>
</dbReference>
<dbReference type="PANTHER" id="PTHR12526:SF623">
    <property type="entry name" value="WABG"/>
    <property type="match status" value="1"/>
</dbReference>
<evidence type="ECO:0000313" key="3">
    <source>
        <dbReference type="EMBL" id="CAG4884160.1"/>
    </source>
</evidence>
<dbReference type="Pfam" id="PF00534">
    <property type="entry name" value="Glycos_transf_1"/>
    <property type="match status" value="1"/>
</dbReference>
<evidence type="ECO:0000259" key="1">
    <source>
        <dbReference type="Pfam" id="PF00534"/>
    </source>
</evidence>
<dbReference type="PANTHER" id="PTHR12526">
    <property type="entry name" value="GLYCOSYLTRANSFERASE"/>
    <property type="match status" value="1"/>
</dbReference>
<evidence type="ECO:0000259" key="2">
    <source>
        <dbReference type="Pfam" id="PF13439"/>
    </source>
</evidence>
<dbReference type="EMBL" id="CAJQUM010000001">
    <property type="protein sequence ID" value="CAG4884160.1"/>
    <property type="molecule type" value="Genomic_DNA"/>
</dbReference>
<evidence type="ECO:0000313" key="4">
    <source>
        <dbReference type="Proteomes" id="UP000742786"/>
    </source>
</evidence>
<dbReference type="SUPFAM" id="SSF53756">
    <property type="entry name" value="UDP-Glycosyltransferase/glycogen phosphorylase"/>
    <property type="match status" value="1"/>
</dbReference>